<evidence type="ECO:0000313" key="3">
    <source>
        <dbReference type="EMBL" id="MBB6559703.1"/>
    </source>
</evidence>
<name>A0A7X0PD41_9BURK</name>
<accession>A0A7X0PD41</accession>
<feature type="domain" description="YchJ-like middle NTF2-like" evidence="2">
    <location>
        <begin position="42"/>
        <end position="133"/>
    </location>
</feature>
<dbReference type="Pfam" id="PF17775">
    <property type="entry name" value="YchJ_M-like"/>
    <property type="match status" value="1"/>
</dbReference>
<dbReference type="InterPro" id="IPR032710">
    <property type="entry name" value="NTF2-like_dom_sf"/>
</dbReference>
<organism evidence="3 4">
    <name type="scientific">Acidovorax soli</name>
    <dbReference type="NCBI Taxonomy" id="592050"/>
    <lineage>
        <taxon>Bacteria</taxon>
        <taxon>Pseudomonadati</taxon>
        <taxon>Pseudomonadota</taxon>
        <taxon>Betaproteobacteria</taxon>
        <taxon>Burkholderiales</taxon>
        <taxon>Comamonadaceae</taxon>
        <taxon>Acidovorax</taxon>
    </lineage>
</organism>
<dbReference type="HAMAP" id="MF_00612">
    <property type="entry name" value="UPF0225"/>
    <property type="match status" value="1"/>
</dbReference>
<proteinExistence type="inferred from homology"/>
<dbReference type="EMBL" id="JACHLK010000004">
    <property type="protein sequence ID" value="MBB6559703.1"/>
    <property type="molecule type" value="Genomic_DNA"/>
</dbReference>
<comment type="similarity">
    <text evidence="1">Belongs to the UPF0225 family.</text>
</comment>
<reference evidence="3 4" key="1">
    <citation type="submission" date="2020-08" db="EMBL/GenBank/DDBJ databases">
        <title>Functional genomics of gut bacteria from endangered species of beetles.</title>
        <authorList>
            <person name="Carlos-Shanley C."/>
        </authorList>
    </citation>
    <scope>NUCLEOTIDE SEQUENCE [LARGE SCALE GENOMIC DNA]</scope>
    <source>
        <strain evidence="3 4">S00198</strain>
    </source>
</reference>
<dbReference type="Proteomes" id="UP000575083">
    <property type="component" value="Unassembled WGS sequence"/>
</dbReference>
<dbReference type="RefSeq" id="WP_184857128.1">
    <property type="nucleotide sequence ID" value="NZ_JACHLK010000004.1"/>
</dbReference>
<comment type="caution">
    <text evidence="3">The sequence shown here is derived from an EMBL/GenBank/DDBJ whole genome shotgun (WGS) entry which is preliminary data.</text>
</comment>
<dbReference type="Gene3D" id="3.10.450.50">
    <property type="match status" value="1"/>
</dbReference>
<evidence type="ECO:0000256" key="1">
    <source>
        <dbReference type="HAMAP-Rule" id="MF_00612"/>
    </source>
</evidence>
<dbReference type="InterPro" id="IPR023006">
    <property type="entry name" value="YchJ-like"/>
</dbReference>
<evidence type="ECO:0000313" key="4">
    <source>
        <dbReference type="Proteomes" id="UP000575083"/>
    </source>
</evidence>
<keyword evidence="4" id="KW-1185">Reference proteome</keyword>
<sequence length="136" mass="15556">MASSDTTACPCGQLNARQKPLAYVDCCGRYVEHFDTTPAPDAQHLMRSRYSAFVRERADYLQATWHPRTRPADLDFDPATRWLGLSVRSHRSTGADTAEVEFVARYRVGGKAVRLHETSRFVREDGRWFYVDGDQQ</sequence>
<dbReference type="AlphaFoldDB" id="A0A7X0PD41"/>
<protein>
    <recommendedName>
        <fullName evidence="1">UPF0225 protein HNP48_002375</fullName>
    </recommendedName>
</protein>
<gene>
    <name evidence="3" type="ORF">HNP48_002375</name>
</gene>
<dbReference type="InterPro" id="IPR048469">
    <property type="entry name" value="YchJ-like_M"/>
</dbReference>
<dbReference type="SUPFAM" id="SSF54427">
    <property type="entry name" value="NTF2-like"/>
    <property type="match status" value="1"/>
</dbReference>
<evidence type="ECO:0000259" key="2">
    <source>
        <dbReference type="Pfam" id="PF17775"/>
    </source>
</evidence>